<keyword evidence="2" id="KW-0597">Phosphoprotein</keyword>
<dbReference type="InterPro" id="IPR001452">
    <property type="entry name" value="SH3_domain"/>
</dbReference>
<sequence>NFFSFKDFMKHKPTSPVVSEKEFNLEENVAEDVTAEEAVKSGSKLGKKWRNVISRTMTRKTSKMVQKALAEEGAESGEELSPVSSDWRPDLCAGQRTSVCSTGSEDTAPSLVSRQLSGSSDRQSLDSGYCQRDSMRLEENGVSYNGPFCGRALVHTDFTPSPYDVESLKLQKGDIIYIIEKPPVGTWTGKLNNKMGSFKFIYVNLRRCNSKNRHSKSKPKTLEEVLDSIGLTELSSLLSMHGFQSLEDFAGLKESHLNELNITDPDKRSKILNASELLRDSEDESEPEEEDKEPRDSGCFESSENLESGREEPKTDEKLQDEAEKDEQQEEKQTEQLDALQEQLQDLTVDEGS</sequence>
<proteinExistence type="predicted"/>
<dbReference type="Gene3D" id="2.30.30.40">
    <property type="entry name" value="SH3 Domains"/>
    <property type="match status" value="1"/>
</dbReference>
<dbReference type="InterPro" id="IPR001660">
    <property type="entry name" value="SAM"/>
</dbReference>
<evidence type="ECO:0000256" key="3">
    <source>
        <dbReference type="PROSITE-ProRule" id="PRU00192"/>
    </source>
</evidence>
<dbReference type="PANTHER" id="PTHR12301:SF5">
    <property type="entry name" value="SAM AND SH3 DOMAIN-CONTAINING PROTEIN 3"/>
    <property type="match status" value="1"/>
</dbReference>
<evidence type="ECO:0000256" key="1">
    <source>
        <dbReference type="ARBA" id="ARBA00022443"/>
    </source>
</evidence>
<name>A0A8D0A7I2_SANLU</name>
<dbReference type="Pfam" id="PF12485">
    <property type="entry name" value="SPIDER"/>
    <property type="match status" value="1"/>
</dbReference>
<dbReference type="PROSITE" id="PS50105">
    <property type="entry name" value="SAM_DOMAIN"/>
    <property type="match status" value="1"/>
</dbReference>
<feature type="region of interest" description="Disordered" evidence="4">
    <location>
        <begin position="68"/>
        <end position="87"/>
    </location>
</feature>
<feature type="domain" description="SAM" evidence="6">
    <location>
        <begin position="217"/>
        <end position="281"/>
    </location>
</feature>
<dbReference type="SUPFAM" id="SSF50044">
    <property type="entry name" value="SH3-domain"/>
    <property type="match status" value="1"/>
</dbReference>
<dbReference type="InterPro" id="IPR036028">
    <property type="entry name" value="SH3-like_dom_sf"/>
</dbReference>
<evidence type="ECO:0000259" key="6">
    <source>
        <dbReference type="PROSITE" id="PS50105"/>
    </source>
</evidence>
<dbReference type="CDD" id="cd09493">
    <property type="entry name" value="SAM_SASH-like"/>
    <property type="match status" value="1"/>
</dbReference>
<feature type="compositionally biased region" description="Basic and acidic residues" evidence="4">
    <location>
        <begin position="307"/>
        <end position="322"/>
    </location>
</feature>
<dbReference type="PANTHER" id="PTHR12301">
    <property type="entry name" value="SAM-DOMAIN, SH3 AND NUCLEAR LOCALIZATION SIGNALS PROTEIN RELATED"/>
    <property type="match status" value="1"/>
</dbReference>
<dbReference type="InterPro" id="IPR051725">
    <property type="entry name" value="SAM-SH3_domain_protein"/>
</dbReference>
<dbReference type="Gene3D" id="1.10.150.50">
    <property type="entry name" value="Transcription Factor, Ets-1"/>
    <property type="match status" value="1"/>
</dbReference>
<evidence type="ECO:0000259" key="5">
    <source>
        <dbReference type="PROSITE" id="PS50002"/>
    </source>
</evidence>
<dbReference type="SUPFAM" id="SSF47769">
    <property type="entry name" value="SAM/Pointed domain"/>
    <property type="match status" value="1"/>
</dbReference>
<organism evidence="7 8">
    <name type="scientific">Sander lucioperca</name>
    <name type="common">Pike-perch</name>
    <name type="synonym">Perca lucioperca</name>
    <dbReference type="NCBI Taxonomy" id="283035"/>
    <lineage>
        <taxon>Eukaryota</taxon>
        <taxon>Metazoa</taxon>
        <taxon>Chordata</taxon>
        <taxon>Craniata</taxon>
        <taxon>Vertebrata</taxon>
        <taxon>Euteleostomi</taxon>
        <taxon>Actinopterygii</taxon>
        <taxon>Neopterygii</taxon>
        <taxon>Teleostei</taxon>
        <taxon>Neoteleostei</taxon>
        <taxon>Acanthomorphata</taxon>
        <taxon>Eupercaria</taxon>
        <taxon>Perciformes</taxon>
        <taxon>Percoidei</taxon>
        <taxon>Percidae</taxon>
        <taxon>Luciopercinae</taxon>
        <taxon>Sander</taxon>
    </lineage>
</organism>
<feature type="region of interest" description="Disordered" evidence="4">
    <location>
        <begin position="272"/>
        <end position="353"/>
    </location>
</feature>
<evidence type="ECO:0000256" key="2">
    <source>
        <dbReference type="ARBA" id="ARBA00022553"/>
    </source>
</evidence>
<feature type="compositionally biased region" description="Acidic residues" evidence="4">
    <location>
        <begin position="281"/>
        <end position="291"/>
    </location>
</feature>
<dbReference type="Ensembl" id="ENSSLUT00000053724.1">
    <property type="protein sequence ID" value="ENSSLUP00000052188.1"/>
    <property type="gene ID" value="ENSSLUG00000022682.1"/>
</dbReference>
<feature type="domain" description="SH3" evidence="5">
    <location>
        <begin position="147"/>
        <end position="208"/>
    </location>
</feature>
<dbReference type="GeneTree" id="ENSGT00940000160111"/>
<keyword evidence="1 3" id="KW-0728">SH3 domain</keyword>
<dbReference type="Proteomes" id="UP000694568">
    <property type="component" value="Unplaced"/>
</dbReference>
<dbReference type="InterPro" id="IPR013761">
    <property type="entry name" value="SAM/pointed_sf"/>
</dbReference>
<gene>
    <name evidence="7" type="primary">sash3</name>
</gene>
<evidence type="ECO:0000256" key="4">
    <source>
        <dbReference type="SAM" id="MobiDB-lite"/>
    </source>
</evidence>
<dbReference type="AlphaFoldDB" id="A0A8D0A7I2"/>
<feature type="region of interest" description="Disordered" evidence="4">
    <location>
        <begin position="98"/>
        <end position="128"/>
    </location>
</feature>
<keyword evidence="8" id="KW-1185">Reference proteome</keyword>
<accession>A0A8D0A7I2</accession>
<feature type="compositionally biased region" description="Low complexity" evidence="4">
    <location>
        <begin position="336"/>
        <end position="347"/>
    </location>
</feature>
<dbReference type="SMART" id="SM00454">
    <property type="entry name" value="SAM"/>
    <property type="match status" value="1"/>
</dbReference>
<reference evidence="7" key="2">
    <citation type="submission" date="2025-09" db="UniProtKB">
        <authorList>
            <consortium name="Ensembl"/>
        </authorList>
    </citation>
    <scope>IDENTIFICATION</scope>
</reference>
<reference evidence="7" key="1">
    <citation type="submission" date="2025-08" db="UniProtKB">
        <authorList>
            <consortium name="Ensembl"/>
        </authorList>
    </citation>
    <scope>IDENTIFICATION</scope>
</reference>
<protein>
    <submittedName>
        <fullName evidence="7">SAM and SH3 domain containing 3</fullName>
    </submittedName>
</protein>
<evidence type="ECO:0000313" key="7">
    <source>
        <dbReference type="Ensembl" id="ENSSLUP00000052188.1"/>
    </source>
</evidence>
<dbReference type="PROSITE" id="PS50002">
    <property type="entry name" value="SH3"/>
    <property type="match status" value="1"/>
</dbReference>
<dbReference type="InterPro" id="IPR021090">
    <property type="entry name" value="SPIDER"/>
</dbReference>
<dbReference type="Pfam" id="PF07647">
    <property type="entry name" value="SAM_2"/>
    <property type="match status" value="1"/>
</dbReference>
<evidence type="ECO:0000313" key="8">
    <source>
        <dbReference type="Proteomes" id="UP000694568"/>
    </source>
</evidence>
<feature type="compositionally biased region" description="Polar residues" evidence="4">
    <location>
        <begin position="98"/>
        <end position="126"/>
    </location>
</feature>